<evidence type="ECO:0000313" key="6">
    <source>
        <dbReference type="EMBL" id="OUN52854.1"/>
    </source>
</evidence>
<evidence type="ECO:0000256" key="1">
    <source>
        <dbReference type="ARBA" id="ARBA00022801"/>
    </source>
</evidence>
<reference evidence="9" key="2">
    <citation type="submission" date="2017-04" db="EMBL/GenBank/DDBJ databases">
        <title>Function of individual gut microbiota members based on whole genome sequencing of pure cultures obtained from chicken caecum.</title>
        <authorList>
            <person name="Medvecky M."/>
            <person name="Cejkova D."/>
            <person name="Polansky O."/>
            <person name="Karasova D."/>
            <person name="Kubasova T."/>
            <person name="Cizek A."/>
            <person name="Rychlik I."/>
        </authorList>
    </citation>
    <scope>NUCLEOTIDE SEQUENCE [LARGE SCALE GENOMIC DNA]</scope>
    <source>
        <strain evidence="9">An67</strain>
    </source>
</reference>
<feature type="signal peptide" evidence="2">
    <location>
        <begin position="1"/>
        <end position="19"/>
    </location>
</feature>
<dbReference type="InterPro" id="IPR005181">
    <property type="entry name" value="SASA"/>
</dbReference>
<keyword evidence="2" id="KW-0732">Signal</keyword>
<reference evidence="7 10" key="4">
    <citation type="submission" date="2018-08" db="EMBL/GenBank/DDBJ databases">
        <title>A genome reference for cultivated species of the human gut microbiota.</title>
        <authorList>
            <person name="Zou Y."/>
            <person name="Xue W."/>
            <person name="Luo G."/>
        </authorList>
    </citation>
    <scope>NUCLEOTIDE SEQUENCE [LARGE SCALE GENOMIC DNA]</scope>
    <source>
        <strain evidence="7 10">AF14-42</strain>
    </source>
</reference>
<keyword evidence="1" id="KW-0378">Hydrolase</keyword>
<dbReference type="Proteomes" id="UP000285343">
    <property type="component" value="Unassembled WGS sequence"/>
</dbReference>
<dbReference type="PANTHER" id="PTHR22901:SF0">
    <property type="entry name" value="SIALATE O-ACETYLESTERASE"/>
    <property type="match status" value="1"/>
</dbReference>
<reference evidence="4 8" key="1">
    <citation type="submission" date="2015-09" db="EMBL/GenBank/DDBJ databases">
        <authorList>
            <consortium name="Pathogen Informatics"/>
        </authorList>
    </citation>
    <scope>NUCLEOTIDE SEQUENCE [LARGE SCALE GENOMIC DNA]</scope>
    <source>
        <strain evidence="4 8">2789STDY5608791</strain>
    </source>
</reference>
<sequence>MKSKTLALILLCCAASLGAKVKLPALVGDNMILQQQTEVKLWGTAAPKAEVRVTPSWNGQTTTCRADKDGRWLLAVKTPAAGYTPYEITFDDGEKTTLKNILIGEVWLASGQSNMEMPLKGFAGCCIMNGADDIIASAENRGVRMFTVPKHQTYEPQTDCKGSWNISSIETAPDFSATAYYFATSLSRALRIPVGIICSAYGGATVEGWISRELLENYPDISLNPDSIERLHPMHRPMLMYNAMLKPLQNYTIKGFIWYQGESNVGRHETYAERLADMVQLWRKEWGLGELPFYFAEIAPYAYGGTQQEKAAYLREAQFRAQSLIPNSAMISTNDLVEPYEIYNIHPRNKTKVGQRLSYLALNLTYGLKQIHCFGPQYKSWTAKGSEAWVSFDHLEMGICRNYDLRGFEVAGEDRVFHPADKVWLHWQTNEVVISSEKVSHPVSVRYCFHDFQIGTMIGGNELPTIPFRTDNW</sequence>
<dbReference type="Pfam" id="PF03629">
    <property type="entry name" value="SASA"/>
    <property type="match status" value="1"/>
</dbReference>
<dbReference type="InterPro" id="IPR013783">
    <property type="entry name" value="Ig-like_fold"/>
</dbReference>
<dbReference type="GO" id="GO:0001681">
    <property type="term" value="F:sialate O-acetylesterase activity"/>
    <property type="evidence" value="ECO:0007669"/>
    <property type="project" value="InterPro"/>
</dbReference>
<dbReference type="EMBL" id="NFHS01000009">
    <property type="protein sequence ID" value="OUN52854.1"/>
    <property type="molecule type" value="Genomic_DNA"/>
</dbReference>
<dbReference type="Gene3D" id="2.60.40.10">
    <property type="entry name" value="Immunoglobulins"/>
    <property type="match status" value="1"/>
</dbReference>
<dbReference type="Proteomes" id="UP000095419">
    <property type="component" value="Unassembled WGS sequence"/>
</dbReference>
<evidence type="ECO:0000313" key="10">
    <source>
        <dbReference type="Proteomes" id="UP000285343"/>
    </source>
</evidence>
<dbReference type="InterPro" id="IPR036514">
    <property type="entry name" value="SGNH_hydro_sf"/>
</dbReference>
<reference evidence="6" key="3">
    <citation type="journal article" date="2018" name="BMC Genomics">
        <title>Whole genome sequencing and function prediction of 133 gut anaerobes isolated from chicken caecum in pure cultures.</title>
        <authorList>
            <person name="Medvecky M."/>
            <person name="Cejkova D."/>
            <person name="Polansky O."/>
            <person name="Karasova D."/>
            <person name="Kubasova T."/>
            <person name="Cizek A."/>
            <person name="Rychlik I."/>
        </authorList>
    </citation>
    <scope>NUCLEOTIDE SEQUENCE</scope>
    <source>
        <strain evidence="6">An67</strain>
    </source>
</reference>
<dbReference type="EMBL" id="BQNL01000001">
    <property type="protein sequence ID" value="GKH12611.1"/>
    <property type="molecule type" value="Genomic_DNA"/>
</dbReference>
<dbReference type="Proteomes" id="UP000196329">
    <property type="component" value="Unassembled WGS sequence"/>
</dbReference>
<feature type="chain" id="PRO_5014251583" evidence="2">
    <location>
        <begin position="20"/>
        <end position="473"/>
    </location>
</feature>
<accession>A0A174IU00</accession>
<dbReference type="AlphaFoldDB" id="A0A174IU00"/>
<organism evidence="4 8">
    <name type="scientific">Bacteroides uniformis</name>
    <dbReference type="NCBI Taxonomy" id="820"/>
    <lineage>
        <taxon>Bacteria</taxon>
        <taxon>Pseudomonadati</taxon>
        <taxon>Bacteroidota</taxon>
        <taxon>Bacteroidia</taxon>
        <taxon>Bacteroidales</taxon>
        <taxon>Bacteroidaceae</taxon>
        <taxon>Bacteroides</taxon>
    </lineage>
</organism>
<feature type="domain" description="Sialate O-acetylesterase" evidence="3">
    <location>
        <begin position="105"/>
        <end position="358"/>
    </location>
</feature>
<evidence type="ECO:0000259" key="3">
    <source>
        <dbReference type="Pfam" id="PF03629"/>
    </source>
</evidence>
<proteinExistence type="predicted"/>
<evidence type="ECO:0000313" key="7">
    <source>
        <dbReference type="EMBL" id="RGV41222.1"/>
    </source>
</evidence>
<reference evidence="5" key="5">
    <citation type="submission" date="2022-01" db="EMBL/GenBank/DDBJ databases">
        <title>Novel bile acid biosynthetic pathways are enriched in the microbiome of centenarians.</title>
        <authorList>
            <person name="Sato Y."/>
            <person name="Atarashi K."/>
            <person name="Plichta R.D."/>
            <person name="Arai Y."/>
            <person name="Sasajima S."/>
            <person name="Kearney M.S."/>
            <person name="Suda W."/>
            <person name="Takeshita K."/>
            <person name="Sasaki T."/>
            <person name="Okamoto S."/>
            <person name="Skelly N.A."/>
            <person name="Okamura Y."/>
            <person name="Vlamakis H."/>
            <person name="Li Y."/>
            <person name="Tanoue T."/>
            <person name="Takei H."/>
            <person name="Nittono H."/>
            <person name="Narushima S."/>
            <person name="Irie J."/>
            <person name="Itoh H."/>
            <person name="Moriya K."/>
            <person name="Sugiura Y."/>
            <person name="Suematsu M."/>
            <person name="Moritoki N."/>
            <person name="Shibata S."/>
            <person name="Littman R.D."/>
            <person name="Fischbach A.M."/>
            <person name="Uwamino Y."/>
            <person name="Inoue T."/>
            <person name="Honda A."/>
            <person name="Hattori M."/>
            <person name="Murai T."/>
            <person name="Xavier J.R."/>
            <person name="Hirose N."/>
            <person name="Honda K."/>
        </authorList>
    </citation>
    <scope>NUCLEOTIDE SEQUENCE</scope>
    <source>
        <strain evidence="5">CE91-St12</strain>
    </source>
</reference>
<evidence type="ECO:0000313" key="5">
    <source>
        <dbReference type="EMBL" id="GKH12611.1"/>
    </source>
</evidence>
<dbReference type="RefSeq" id="WP_057088834.1">
    <property type="nucleotide sequence ID" value="NZ_BQNL01000001.1"/>
</dbReference>
<gene>
    <name evidence="6" type="ORF">B5G17_15740</name>
    <name evidence="5" type="ORF">CE91St12_08210</name>
    <name evidence="7" type="ORF">DWW14_12425</name>
    <name evidence="4" type="ORF">ERS417307_02712</name>
</gene>
<evidence type="ECO:0000313" key="9">
    <source>
        <dbReference type="Proteomes" id="UP000196329"/>
    </source>
</evidence>
<protein>
    <submittedName>
        <fullName evidence="4 5">9-O-acetylesterase</fullName>
    </submittedName>
    <submittedName>
        <fullName evidence="6">Sialate O-acetylesterase</fullName>
    </submittedName>
</protein>
<evidence type="ECO:0000256" key="2">
    <source>
        <dbReference type="SAM" id="SignalP"/>
    </source>
</evidence>
<dbReference type="InterPro" id="IPR039329">
    <property type="entry name" value="SIAE"/>
</dbReference>
<dbReference type="SUPFAM" id="SSF52266">
    <property type="entry name" value="SGNH hydrolase"/>
    <property type="match status" value="1"/>
</dbReference>
<dbReference type="Proteomes" id="UP001055048">
    <property type="component" value="Unassembled WGS sequence"/>
</dbReference>
<name>A0A174IU00_BACUN</name>
<dbReference type="GO" id="GO:0005975">
    <property type="term" value="P:carbohydrate metabolic process"/>
    <property type="evidence" value="ECO:0007669"/>
    <property type="project" value="TreeGrafter"/>
</dbReference>
<dbReference type="Gene3D" id="3.40.50.1110">
    <property type="entry name" value="SGNH hydrolase"/>
    <property type="match status" value="1"/>
</dbReference>
<evidence type="ECO:0000313" key="8">
    <source>
        <dbReference type="Proteomes" id="UP000095419"/>
    </source>
</evidence>
<dbReference type="EMBL" id="CYZF01000007">
    <property type="protein sequence ID" value="CUO90853.1"/>
    <property type="molecule type" value="Genomic_DNA"/>
</dbReference>
<dbReference type="EMBL" id="QRZC01000016">
    <property type="protein sequence ID" value="RGV41222.1"/>
    <property type="molecule type" value="Genomic_DNA"/>
</dbReference>
<dbReference type="PANTHER" id="PTHR22901">
    <property type="entry name" value="SIALATE O-ACETYLESTERASE"/>
    <property type="match status" value="1"/>
</dbReference>
<evidence type="ECO:0000313" key="4">
    <source>
        <dbReference type="EMBL" id="CUO90853.1"/>
    </source>
</evidence>